<dbReference type="InterPro" id="IPR050312">
    <property type="entry name" value="IolE/XylAMocC-like"/>
</dbReference>
<dbReference type="EMBL" id="JAGVSJ010000004">
    <property type="protein sequence ID" value="MBX8631465.1"/>
    <property type="molecule type" value="Genomic_DNA"/>
</dbReference>
<dbReference type="PANTHER" id="PTHR12110:SF41">
    <property type="entry name" value="INOSOSE DEHYDRATASE"/>
    <property type="match status" value="1"/>
</dbReference>
<dbReference type="InterPro" id="IPR036237">
    <property type="entry name" value="Xyl_isomerase-like_sf"/>
</dbReference>
<evidence type="ECO:0000259" key="1">
    <source>
        <dbReference type="Pfam" id="PF01261"/>
    </source>
</evidence>
<dbReference type="Pfam" id="PF01261">
    <property type="entry name" value="AP_endonuc_2"/>
    <property type="match status" value="1"/>
</dbReference>
<reference evidence="2" key="1">
    <citation type="submission" date="2021-04" db="EMBL/GenBank/DDBJ databases">
        <title>Genomic insights into ecological role and evolution of a novel Thermoplasmata order Candidatus Sysuiplasmatales.</title>
        <authorList>
            <person name="Yuan Y."/>
        </authorList>
    </citation>
    <scope>NUCLEOTIDE SEQUENCE</scope>
    <source>
        <strain evidence="3">TUT19-bin139</strain>
        <strain evidence="2">YP2-bin.285</strain>
    </source>
</reference>
<protein>
    <submittedName>
        <fullName evidence="3">Sugar phosphate isomerase/epimerase</fullName>
    </submittedName>
    <submittedName>
        <fullName evidence="2">TIM barrel protein</fullName>
    </submittedName>
</protein>
<dbReference type="SUPFAM" id="SSF51658">
    <property type="entry name" value="Xylose isomerase-like"/>
    <property type="match status" value="1"/>
</dbReference>
<dbReference type="Gene3D" id="3.20.20.150">
    <property type="entry name" value="Divalent-metal-dependent TIM barrel enzymes"/>
    <property type="match status" value="1"/>
</dbReference>
<feature type="domain" description="Xylose isomerase-like TIM barrel" evidence="1">
    <location>
        <begin position="28"/>
        <end position="290"/>
    </location>
</feature>
<comment type="caution">
    <text evidence="2">The sequence shown here is derived from an EMBL/GenBank/DDBJ whole genome shotgun (WGS) entry which is preliminary data.</text>
</comment>
<name>A0A8J7YSQ8_9ARCH</name>
<dbReference type="Proteomes" id="UP000716004">
    <property type="component" value="Unassembled WGS sequence"/>
</dbReference>
<sequence>MNAPGLLAFPKGYFDDLCEGKRSILSWIDEASELEIDGIEMYPHFYPKISQREIAEIHDYARSKKLLVPMMCTSPDFTKPRKEEREKEIDQMRFWIEVMGKTDVPGRIKTCRVLSGQRRPGISRSDGESWVIDAIEKLIPCAEENEVHLVMENHYKDGRWEYPEFAQFPDVYEDIVDSIHSKWFGINFDPSNALVSGQDPIELLKRFRNRVLTMHASDRHLKPGYTVRDLEKFSGKGYPEALEHGVIGTGLINYDEIFRIIRDSEFSGWISIEDGVNGHEDLVASVSFLRGMLSKYFGENATPRKRH</sequence>
<proteinExistence type="predicted"/>
<evidence type="ECO:0000313" key="4">
    <source>
        <dbReference type="Proteomes" id="UP000716004"/>
    </source>
</evidence>
<keyword evidence="3" id="KW-0413">Isomerase</keyword>
<dbReference type="GO" id="GO:0016853">
    <property type="term" value="F:isomerase activity"/>
    <property type="evidence" value="ECO:0007669"/>
    <property type="project" value="UniProtKB-KW"/>
</dbReference>
<gene>
    <name evidence="2" type="ORF">J9259_02945</name>
    <name evidence="3" type="ORF">KIY12_04620</name>
</gene>
<dbReference type="PANTHER" id="PTHR12110">
    <property type="entry name" value="HYDROXYPYRUVATE ISOMERASE"/>
    <property type="match status" value="1"/>
</dbReference>
<evidence type="ECO:0000313" key="2">
    <source>
        <dbReference type="EMBL" id="MBX8631465.1"/>
    </source>
</evidence>
<evidence type="ECO:0000313" key="3">
    <source>
        <dbReference type="EMBL" id="MBX8643991.1"/>
    </source>
</evidence>
<dbReference type="InterPro" id="IPR013022">
    <property type="entry name" value="Xyl_isomerase-like_TIM-brl"/>
</dbReference>
<accession>A0A8J7YSQ8</accession>
<dbReference type="EMBL" id="JAHEAC010000032">
    <property type="protein sequence ID" value="MBX8643991.1"/>
    <property type="molecule type" value="Genomic_DNA"/>
</dbReference>
<dbReference type="Proteomes" id="UP000750197">
    <property type="component" value="Unassembled WGS sequence"/>
</dbReference>
<organism evidence="2 4">
    <name type="scientific">Candidatus Sysuiplasma superficiale</name>
    <dbReference type="NCBI Taxonomy" id="2823368"/>
    <lineage>
        <taxon>Archaea</taxon>
        <taxon>Methanobacteriati</taxon>
        <taxon>Thermoplasmatota</taxon>
        <taxon>Thermoplasmata</taxon>
        <taxon>Candidatus Sysuiplasmatales</taxon>
        <taxon>Candidatus Sysuiplasmataceae</taxon>
        <taxon>Candidatus Sysuiplasma</taxon>
    </lineage>
</organism>
<dbReference type="AlphaFoldDB" id="A0A8J7YSQ8"/>